<gene>
    <name evidence="2" type="ORF">ACHAW5_010532</name>
</gene>
<dbReference type="EMBL" id="JALLAZ020001058">
    <property type="protein sequence ID" value="KAL3781602.1"/>
    <property type="molecule type" value="Genomic_DNA"/>
</dbReference>
<evidence type="ECO:0000313" key="3">
    <source>
        <dbReference type="Proteomes" id="UP001530315"/>
    </source>
</evidence>
<sequence length="100" mass="11043">MGEGKSRTPGIHLISNKQEKSQALREPSPRQTEYHELHHGQSNKGNFSSQAWQADYQGIHDAPSRRLCMPPALPRTHTIHLLESISPGGTPQGGERDEGP</sequence>
<feature type="region of interest" description="Disordered" evidence="1">
    <location>
        <begin position="78"/>
        <end position="100"/>
    </location>
</feature>
<reference evidence="2 3" key="1">
    <citation type="submission" date="2024-10" db="EMBL/GenBank/DDBJ databases">
        <title>Updated reference genomes for cyclostephanoid diatoms.</title>
        <authorList>
            <person name="Roberts W.R."/>
            <person name="Alverson A.J."/>
        </authorList>
    </citation>
    <scope>NUCLEOTIDE SEQUENCE [LARGE SCALE GENOMIC DNA]</scope>
    <source>
        <strain evidence="2 3">AJA276-08</strain>
    </source>
</reference>
<dbReference type="AlphaFoldDB" id="A0ABD3P0X8"/>
<accession>A0ABD3P0X8</accession>
<evidence type="ECO:0000313" key="2">
    <source>
        <dbReference type="EMBL" id="KAL3781602.1"/>
    </source>
</evidence>
<dbReference type="Proteomes" id="UP001530315">
    <property type="component" value="Unassembled WGS sequence"/>
</dbReference>
<comment type="caution">
    <text evidence="2">The sequence shown here is derived from an EMBL/GenBank/DDBJ whole genome shotgun (WGS) entry which is preliminary data.</text>
</comment>
<protein>
    <submittedName>
        <fullName evidence="2">Uncharacterized protein</fullName>
    </submittedName>
</protein>
<keyword evidence="3" id="KW-1185">Reference proteome</keyword>
<name>A0ABD3P0X8_9STRA</name>
<organism evidence="2 3">
    <name type="scientific">Stephanodiscus triporus</name>
    <dbReference type="NCBI Taxonomy" id="2934178"/>
    <lineage>
        <taxon>Eukaryota</taxon>
        <taxon>Sar</taxon>
        <taxon>Stramenopiles</taxon>
        <taxon>Ochrophyta</taxon>
        <taxon>Bacillariophyta</taxon>
        <taxon>Coscinodiscophyceae</taxon>
        <taxon>Thalassiosirophycidae</taxon>
        <taxon>Stephanodiscales</taxon>
        <taxon>Stephanodiscaceae</taxon>
        <taxon>Stephanodiscus</taxon>
    </lineage>
</organism>
<proteinExistence type="predicted"/>
<feature type="compositionally biased region" description="Polar residues" evidence="1">
    <location>
        <begin position="40"/>
        <end position="52"/>
    </location>
</feature>
<feature type="region of interest" description="Disordered" evidence="1">
    <location>
        <begin position="1"/>
        <end position="52"/>
    </location>
</feature>
<evidence type="ECO:0000256" key="1">
    <source>
        <dbReference type="SAM" id="MobiDB-lite"/>
    </source>
</evidence>